<proteinExistence type="predicted"/>
<keyword evidence="2" id="KW-1185">Reference proteome</keyword>
<reference evidence="1" key="2">
    <citation type="submission" date="2025-09" db="UniProtKB">
        <authorList>
            <consortium name="EnsemblPlants"/>
        </authorList>
    </citation>
    <scope>IDENTIFICATION</scope>
</reference>
<name>A0ACD6AF89_AVESA</name>
<evidence type="ECO:0000313" key="1">
    <source>
        <dbReference type="EnsemblPlants" id="AVESA.00010b.r2.7DG1367440.1.CDS.1"/>
    </source>
</evidence>
<organism evidence="1 2">
    <name type="scientific">Avena sativa</name>
    <name type="common">Oat</name>
    <dbReference type="NCBI Taxonomy" id="4498"/>
    <lineage>
        <taxon>Eukaryota</taxon>
        <taxon>Viridiplantae</taxon>
        <taxon>Streptophyta</taxon>
        <taxon>Embryophyta</taxon>
        <taxon>Tracheophyta</taxon>
        <taxon>Spermatophyta</taxon>
        <taxon>Magnoliopsida</taxon>
        <taxon>Liliopsida</taxon>
        <taxon>Poales</taxon>
        <taxon>Poaceae</taxon>
        <taxon>BOP clade</taxon>
        <taxon>Pooideae</taxon>
        <taxon>Poodae</taxon>
        <taxon>Poeae</taxon>
        <taxon>Poeae Chloroplast Group 1 (Aveneae type)</taxon>
        <taxon>Aveninae</taxon>
        <taxon>Avena</taxon>
    </lineage>
</organism>
<reference evidence="1" key="1">
    <citation type="submission" date="2021-05" db="EMBL/GenBank/DDBJ databases">
        <authorList>
            <person name="Scholz U."/>
            <person name="Mascher M."/>
            <person name="Fiebig A."/>
        </authorList>
    </citation>
    <scope>NUCLEOTIDE SEQUENCE [LARGE SCALE GENOMIC DNA]</scope>
</reference>
<accession>A0ACD6AF89</accession>
<evidence type="ECO:0000313" key="2">
    <source>
        <dbReference type="Proteomes" id="UP001732700"/>
    </source>
</evidence>
<dbReference type="Proteomes" id="UP001732700">
    <property type="component" value="Chromosome 7D"/>
</dbReference>
<dbReference type="EnsemblPlants" id="AVESA.00010b.r2.7DG1367440.1">
    <property type="protein sequence ID" value="AVESA.00010b.r2.7DG1367440.1.CDS.1"/>
    <property type="gene ID" value="AVESA.00010b.r2.7DG1367440"/>
</dbReference>
<protein>
    <submittedName>
        <fullName evidence="1">Uncharacterized protein</fullName>
    </submittedName>
</protein>
<sequence length="175" mass="18639">MATKALFLIFVAVAAVGTAHGASYTVGAPGGSWDLKTNYTRWASAITFYARDGLRFQYSVAENNVIEVSKADYDTCNSSSPIATYKTGNDVIPLVAAGSRYFICGIPGHCLAGMKVHVNIRSNNIKSKVVRCQGKGSRQRCRSQPSLRSVATSVGPSALAWLSLAAIVVGIVLFF</sequence>